<gene>
    <name evidence="2" type="primary">pseG</name>
    <name evidence="2" type="ORF">HLB44_24930</name>
</gene>
<dbReference type="EC" id="3.6.1.57" evidence="2"/>
<evidence type="ECO:0000256" key="1">
    <source>
        <dbReference type="SAM" id="MobiDB-lite"/>
    </source>
</evidence>
<dbReference type="Gene3D" id="3.40.50.2000">
    <property type="entry name" value="Glycogen Phosphorylase B"/>
    <property type="match status" value="1"/>
</dbReference>
<dbReference type="RefSeq" id="WP_173128921.1">
    <property type="nucleotide sequence ID" value="NZ_JABRWJ010000008.1"/>
</dbReference>
<dbReference type="InterPro" id="IPR020023">
    <property type="entry name" value="PseG"/>
</dbReference>
<sequence>MRIAVRADASRRIGWGHLKRCLALAQALREQGDEVCFVLRPSDVDVTALLAQAGFTALPMPRLDDRPDDDADDAPPPHGEWLERRWDRDAADTTCAVHAWQPQVVLVDHYGIDARWHCALGAATGAAIAVIDDLADRPLAAELVIDHNPAADHAAKYRAVLRYPARICGGPSYALLDAVYRTHPRCVIGEQVPSIGIFMGGTDPGNCSAFAYAACREHAAWAGPIEVATTSANPSLPALQALAAADALLTLAVDQPNLADFHARHGLQIGAGGGALWERCCLGTPTLALITAENQRLSVPLLAADGVVIGFDAIGQGADRCSALGTAIRQLIDTPAERAALHHRSLALVDGQGAARVAAALASLRVLEGDLR</sequence>
<comment type="caution">
    <text evidence="2">The sequence shown here is derived from an EMBL/GenBank/DDBJ whole genome shotgun (WGS) entry which is preliminary data.</text>
</comment>
<dbReference type="EMBL" id="JABRWJ010000008">
    <property type="protein sequence ID" value="NRF70257.1"/>
    <property type="molecule type" value="Genomic_DNA"/>
</dbReference>
<keyword evidence="2" id="KW-0378">Hydrolase</keyword>
<evidence type="ECO:0000313" key="2">
    <source>
        <dbReference type="EMBL" id="NRF70257.1"/>
    </source>
</evidence>
<accession>A0ABX2ENL5</accession>
<dbReference type="Gene3D" id="3.40.50.11190">
    <property type="match status" value="1"/>
</dbReference>
<protein>
    <submittedName>
        <fullName evidence="2">UDP-2,4-diacetamido-2,4, 6-trideoxy-beta-L-altropyranose hydrolase</fullName>
        <ecNumber evidence="2">3.6.1.57</ecNumber>
    </submittedName>
</protein>
<dbReference type="SUPFAM" id="SSF53756">
    <property type="entry name" value="UDP-Glycosyltransferase/glycogen phosphorylase"/>
    <property type="match status" value="1"/>
</dbReference>
<proteinExistence type="predicted"/>
<keyword evidence="3" id="KW-1185">Reference proteome</keyword>
<feature type="region of interest" description="Disordered" evidence="1">
    <location>
        <begin position="61"/>
        <end position="81"/>
    </location>
</feature>
<dbReference type="NCBIfam" id="TIGR03590">
    <property type="entry name" value="PseG"/>
    <property type="match status" value="1"/>
</dbReference>
<organism evidence="2 3">
    <name type="scientific">Pseudaquabacterium terrae</name>
    <dbReference type="NCBI Taxonomy" id="2732868"/>
    <lineage>
        <taxon>Bacteria</taxon>
        <taxon>Pseudomonadati</taxon>
        <taxon>Pseudomonadota</taxon>
        <taxon>Betaproteobacteria</taxon>
        <taxon>Burkholderiales</taxon>
        <taxon>Sphaerotilaceae</taxon>
        <taxon>Pseudaquabacterium</taxon>
    </lineage>
</organism>
<evidence type="ECO:0000313" key="3">
    <source>
        <dbReference type="Proteomes" id="UP000737171"/>
    </source>
</evidence>
<reference evidence="2 3" key="1">
    <citation type="submission" date="2020-05" db="EMBL/GenBank/DDBJ databases">
        <title>Aquincola sp. isolate from soil.</title>
        <authorList>
            <person name="Han J."/>
            <person name="Kim D.-U."/>
        </authorList>
    </citation>
    <scope>NUCLEOTIDE SEQUENCE [LARGE SCALE GENOMIC DNA]</scope>
    <source>
        <strain evidence="2 3">S2</strain>
    </source>
</reference>
<name>A0ABX2ENL5_9BURK</name>
<dbReference type="Proteomes" id="UP000737171">
    <property type="component" value="Unassembled WGS sequence"/>
</dbReference>
<dbReference type="GO" id="GO:0016787">
    <property type="term" value="F:hydrolase activity"/>
    <property type="evidence" value="ECO:0007669"/>
    <property type="project" value="UniProtKB-KW"/>
</dbReference>